<dbReference type="AlphaFoldDB" id="A0A2H9TPN9"/>
<feature type="non-terminal residue" evidence="4">
    <location>
        <position position="1"/>
    </location>
</feature>
<dbReference type="GO" id="GO:0005737">
    <property type="term" value="C:cytoplasm"/>
    <property type="evidence" value="ECO:0007669"/>
    <property type="project" value="UniProtKB-SubCell"/>
</dbReference>
<evidence type="ECO:0000256" key="2">
    <source>
        <dbReference type="ARBA" id="ARBA00022490"/>
    </source>
</evidence>
<keyword evidence="2" id="KW-0963">Cytoplasm</keyword>
<dbReference type="GO" id="GO:0005085">
    <property type="term" value="F:guanyl-nucleotide exchange factor activity"/>
    <property type="evidence" value="ECO:0007669"/>
    <property type="project" value="InterPro"/>
</dbReference>
<sequence length="168" mass="19170">VFYQACENILTSAERSVIFQNLDELLLRAGLLLSDLKCRQAQEKGIVSSVSDLYLAHLKDFSCFRKYCMGHEEASKMLRQKLDSNSRFSKLVRILHFTDRTQSDHQVTLEAVQASEAFLQDVNESVRLHQSQARLGSLQSQILVQLDGDVSFVFLIPNDFDRTTLDLN</sequence>
<keyword evidence="5" id="KW-1185">Reference proteome</keyword>
<evidence type="ECO:0000313" key="5">
    <source>
        <dbReference type="Proteomes" id="UP000240830"/>
    </source>
</evidence>
<dbReference type="SUPFAM" id="SSF48065">
    <property type="entry name" value="DBL homology domain (DH-domain)"/>
    <property type="match status" value="1"/>
</dbReference>
<name>A0A2H9TPN9_9FUNG</name>
<feature type="domain" description="DH" evidence="3">
    <location>
        <begin position="8"/>
        <end position="93"/>
    </location>
</feature>
<dbReference type="OrthoDB" id="1716625at2759"/>
<dbReference type="Pfam" id="PF00621">
    <property type="entry name" value="RhoGEF"/>
    <property type="match status" value="1"/>
</dbReference>
<organism evidence="4 5">
    <name type="scientific">Paramicrosporidium saccamoebae</name>
    <dbReference type="NCBI Taxonomy" id="1246581"/>
    <lineage>
        <taxon>Eukaryota</taxon>
        <taxon>Fungi</taxon>
        <taxon>Fungi incertae sedis</taxon>
        <taxon>Cryptomycota</taxon>
        <taxon>Cryptomycota incertae sedis</taxon>
        <taxon>Paramicrosporidium</taxon>
    </lineage>
</organism>
<reference evidence="4 5" key="1">
    <citation type="submission" date="2016-10" db="EMBL/GenBank/DDBJ databases">
        <title>The genome of Paramicrosporidium saccamoebae is the missing link in understanding Cryptomycota and Microsporidia evolution.</title>
        <authorList>
            <person name="Quandt C.A."/>
            <person name="Beaudet D."/>
            <person name="Corsaro D."/>
            <person name="Michel R."/>
            <person name="Corradi N."/>
            <person name="James T."/>
        </authorList>
    </citation>
    <scope>NUCLEOTIDE SEQUENCE [LARGE SCALE GENOMIC DNA]</scope>
    <source>
        <strain evidence="4 5">KSL3</strain>
    </source>
</reference>
<dbReference type="PANTHER" id="PTHR46006">
    <property type="entry name" value="RHO GUANINE NUCLEOTIDE EXCHANGE FACTOR AT 64C, ISOFORM A"/>
    <property type="match status" value="1"/>
</dbReference>
<accession>A0A2H9TPN9</accession>
<gene>
    <name evidence="4" type="ORF">PSACC_00483</name>
</gene>
<dbReference type="GO" id="GO:0035025">
    <property type="term" value="P:positive regulation of Rho protein signal transduction"/>
    <property type="evidence" value="ECO:0007669"/>
    <property type="project" value="TreeGrafter"/>
</dbReference>
<dbReference type="Proteomes" id="UP000240830">
    <property type="component" value="Unassembled WGS sequence"/>
</dbReference>
<proteinExistence type="predicted"/>
<dbReference type="STRING" id="1246581.A0A2H9TPN9"/>
<dbReference type="InterPro" id="IPR035899">
    <property type="entry name" value="DBL_dom_sf"/>
</dbReference>
<evidence type="ECO:0000256" key="1">
    <source>
        <dbReference type="ARBA" id="ARBA00004496"/>
    </source>
</evidence>
<dbReference type="Gene3D" id="1.20.900.10">
    <property type="entry name" value="Dbl homology (DH) domain"/>
    <property type="match status" value="1"/>
</dbReference>
<comment type="subcellular location">
    <subcellularLocation>
        <location evidence="1">Cytoplasm</location>
    </subcellularLocation>
</comment>
<evidence type="ECO:0000313" key="4">
    <source>
        <dbReference type="EMBL" id="PJF19704.1"/>
    </source>
</evidence>
<comment type="caution">
    <text evidence="4">The sequence shown here is derived from an EMBL/GenBank/DDBJ whole genome shotgun (WGS) entry which is preliminary data.</text>
</comment>
<evidence type="ECO:0000259" key="3">
    <source>
        <dbReference type="Pfam" id="PF00621"/>
    </source>
</evidence>
<dbReference type="InterPro" id="IPR051480">
    <property type="entry name" value="Endocytic_GEF_Adapter"/>
</dbReference>
<dbReference type="PANTHER" id="PTHR46006:SF6">
    <property type="entry name" value="INTERSECTIN-2 ISOFORM X1"/>
    <property type="match status" value="1"/>
</dbReference>
<dbReference type="InterPro" id="IPR000219">
    <property type="entry name" value="DH_dom"/>
</dbReference>
<dbReference type="EMBL" id="MTSL01000046">
    <property type="protein sequence ID" value="PJF19704.1"/>
    <property type="molecule type" value="Genomic_DNA"/>
</dbReference>
<protein>
    <submittedName>
        <fullName evidence="4">Rom2p</fullName>
    </submittedName>
</protein>